<evidence type="ECO:0000313" key="1">
    <source>
        <dbReference type="EnsemblMetazoa" id="G31634.1:cds"/>
    </source>
</evidence>
<organism evidence="1 2">
    <name type="scientific">Magallana gigas</name>
    <name type="common">Pacific oyster</name>
    <name type="synonym">Crassostrea gigas</name>
    <dbReference type="NCBI Taxonomy" id="29159"/>
    <lineage>
        <taxon>Eukaryota</taxon>
        <taxon>Metazoa</taxon>
        <taxon>Spiralia</taxon>
        <taxon>Lophotrochozoa</taxon>
        <taxon>Mollusca</taxon>
        <taxon>Bivalvia</taxon>
        <taxon>Autobranchia</taxon>
        <taxon>Pteriomorphia</taxon>
        <taxon>Ostreida</taxon>
        <taxon>Ostreoidea</taxon>
        <taxon>Ostreidae</taxon>
        <taxon>Magallana</taxon>
    </lineage>
</organism>
<dbReference type="GO" id="GO:0016491">
    <property type="term" value="F:oxidoreductase activity"/>
    <property type="evidence" value="ECO:0007669"/>
    <property type="project" value="InterPro"/>
</dbReference>
<dbReference type="Proteomes" id="UP000005408">
    <property type="component" value="Unassembled WGS sequence"/>
</dbReference>
<dbReference type="SUPFAM" id="SSF51430">
    <property type="entry name" value="NAD(P)-linked oxidoreductase"/>
    <property type="match status" value="1"/>
</dbReference>
<dbReference type="PANTHER" id="PTHR42686:SF1">
    <property type="entry name" value="GH17980P-RELATED"/>
    <property type="match status" value="1"/>
</dbReference>
<protein>
    <submittedName>
        <fullName evidence="1">Uncharacterized protein</fullName>
    </submittedName>
</protein>
<dbReference type="AlphaFoldDB" id="A0A8W8M935"/>
<name>A0A8W8M935_MAGGI</name>
<dbReference type="EnsemblMetazoa" id="G31634.1">
    <property type="protein sequence ID" value="G31634.1:cds"/>
    <property type="gene ID" value="G31634"/>
</dbReference>
<dbReference type="GO" id="GO:0005829">
    <property type="term" value="C:cytosol"/>
    <property type="evidence" value="ECO:0007669"/>
    <property type="project" value="TreeGrafter"/>
</dbReference>
<sequence length="101" mass="11116">MPHNTLGKTALKVSKLSFGASSLGNVFRSTNESESIEGDELHTIKSQSVQVAINVLILPQALDGIPRTAYYVATKVGRYQPEVDKMFDFSAERTLRSVDEN</sequence>
<evidence type="ECO:0000313" key="2">
    <source>
        <dbReference type="Proteomes" id="UP000005408"/>
    </source>
</evidence>
<dbReference type="InterPro" id="IPR036812">
    <property type="entry name" value="NAD(P)_OxRdtase_dom_sf"/>
</dbReference>
<dbReference type="PANTHER" id="PTHR42686">
    <property type="entry name" value="GH17980P-RELATED"/>
    <property type="match status" value="1"/>
</dbReference>
<proteinExistence type="predicted"/>
<dbReference type="InterPro" id="IPR020471">
    <property type="entry name" value="AKR"/>
</dbReference>
<keyword evidence="2" id="KW-1185">Reference proteome</keyword>
<accession>A0A8W8M935</accession>
<dbReference type="Gene3D" id="3.20.20.100">
    <property type="entry name" value="NADP-dependent oxidoreductase domain"/>
    <property type="match status" value="1"/>
</dbReference>
<reference evidence="1" key="1">
    <citation type="submission" date="2022-08" db="UniProtKB">
        <authorList>
            <consortium name="EnsemblMetazoa"/>
        </authorList>
    </citation>
    <scope>IDENTIFICATION</scope>
    <source>
        <strain evidence="1">05x7-T-G4-1.051#20</strain>
    </source>
</reference>